<dbReference type="InterPro" id="IPR005190">
    <property type="entry name" value="GlnE_rpt_dom"/>
</dbReference>
<dbReference type="Proteomes" id="UP000613255">
    <property type="component" value="Unassembled WGS sequence"/>
</dbReference>
<feature type="domain" description="PII-uridylyltransferase/Glutamine-synthetase adenylyltransferase" evidence="8">
    <location>
        <begin position="804"/>
        <end position="915"/>
    </location>
</feature>
<dbReference type="PANTHER" id="PTHR30621:SF0">
    <property type="entry name" value="BIFUNCTIONAL GLUTAMINE SYNTHETASE ADENYLYLTRANSFERASE_ADENYLYL-REMOVING ENZYME"/>
    <property type="match status" value="1"/>
</dbReference>
<dbReference type="Gene3D" id="1.20.120.330">
    <property type="entry name" value="Nucleotidyltransferases domain 2"/>
    <property type="match status" value="2"/>
</dbReference>
<evidence type="ECO:0000256" key="3">
    <source>
        <dbReference type="ARBA" id="ARBA00022741"/>
    </source>
</evidence>
<dbReference type="InterPro" id="IPR023057">
    <property type="entry name" value="GlnE"/>
</dbReference>
<evidence type="ECO:0000256" key="5">
    <source>
        <dbReference type="ARBA" id="ARBA00022842"/>
    </source>
</evidence>
<sequence>MSLSRQMTRCPRPYDAELGADARAALPDADRPLGDLLAGAGGSSPYLKHLIKREADWLGGATDDPDRALADLMSNLPLLPPDRLKPGLRRAKRQVALLVALADLAGAWPLDRVTGALSDFAALACDLALKAEIATLIKRGKLPGKGEGDIASAAGLSVLAMGKMGAHELNYSSDIDLICLFDEGRYGEDEFDEARTALVRATRNMCATLSDRTAEGYVFRTDLRLRPDPGVTPVCMAMAAAETYYESLGRTWERAAYIKARPCAGDLAAGERFLRTLRPFVWRRHLDFATIQDAHDMRLRIRENKGTGGALSLPGHDLKLGRGGIREIEFFTQTRQLIAGGRDPDLRARATLDGLRGLAEKGWVPGEVTEALAEHYRTHREVEHRIQMVHDAQTHTIPKTAEGFARIACLMDMEPDRLRADLIDRLTAVHELTEGFFAPDSAPVEQPELPELDAEILSRWPGYPALRSQRAAQSFRRLRPELLSRLARSAHPREALVALDGFLAGLPAGVQLFALFEANPQLVDLLVDIAGTSPKLASHLSRNAAVFDAVIDGDFFAPWPGLAVLRAELAARLAAEPDYERQLDSVRRWQREWHFRIGVHHLRGLIDADEAGGEYADLAEAVVAALTPVVTTRFARKHGAPPGRGAAVLGMGSLGAGRLGAVSDLDLIVIYDPGDAEASDGPRPLAARTYYARLTQALITALSAPMAQGRLYEVDMRLRPSGNQGPVATSWSSFRDYQQTEAWVWEHLALTRARVLAGPEALCAEIETFRRALIARPRQAGAVLPEVAAMRVRLAAAKPASNLWNAKDGAGRLLDIELLAQAGALLAGAPARDVASGLSGAVTTGWLSREAAKTLRGAHVLLWSVQMAMGLLAGTGGATQTLSEGGARFLCRATGYDRLESLRKALEKAYHEADRAITDALPREGVK</sequence>
<comment type="caution">
    <text evidence="9">The sequence shown here is derived from an EMBL/GenBank/DDBJ whole genome shotgun (WGS) entry which is preliminary data.</text>
</comment>
<evidence type="ECO:0000256" key="1">
    <source>
        <dbReference type="ARBA" id="ARBA00022679"/>
    </source>
</evidence>
<dbReference type="CDD" id="cd05401">
    <property type="entry name" value="NT_GlnE_GlnD_like"/>
    <property type="match status" value="2"/>
</dbReference>
<keyword evidence="1" id="KW-0808">Transferase</keyword>
<evidence type="ECO:0000256" key="6">
    <source>
        <dbReference type="ARBA" id="ARBA00023268"/>
    </source>
</evidence>
<keyword evidence="6" id="KW-0511">Multifunctional enzyme</keyword>
<protein>
    <submittedName>
        <fullName evidence="9">Glutamine-synthetase adenylyltransferase</fullName>
    </submittedName>
</protein>
<dbReference type="Pfam" id="PF08335">
    <property type="entry name" value="GlnD_UR_UTase"/>
    <property type="match status" value="2"/>
</dbReference>
<dbReference type="EMBL" id="JAEIJD010000005">
    <property type="protein sequence ID" value="MBI6629830.1"/>
    <property type="molecule type" value="Genomic_DNA"/>
</dbReference>
<evidence type="ECO:0000259" key="7">
    <source>
        <dbReference type="Pfam" id="PF03710"/>
    </source>
</evidence>
<dbReference type="SUPFAM" id="SSF81593">
    <property type="entry name" value="Nucleotidyltransferase substrate binding subunit/domain"/>
    <property type="match status" value="2"/>
</dbReference>
<dbReference type="GO" id="GO:0008882">
    <property type="term" value="F:[glutamate-ammonia-ligase] adenylyltransferase activity"/>
    <property type="evidence" value="ECO:0007669"/>
    <property type="project" value="InterPro"/>
</dbReference>
<organism evidence="9 10">
    <name type="scientific">Pontibaca salina</name>
    <dbReference type="NCBI Taxonomy" id="2795731"/>
    <lineage>
        <taxon>Bacteria</taxon>
        <taxon>Pseudomonadati</taxon>
        <taxon>Pseudomonadota</taxon>
        <taxon>Alphaproteobacteria</taxon>
        <taxon>Rhodobacterales</taxon>
        <taxon>Roseobacteraceae</taxon>
        <taxon>Pontibaca</taxon>
    </lineage>
</organism>
<dbReference type="GO" id="GO:0000820">
    <property type="term" value="P:regulation of glutamine family amino acid metabolic process"/>
    <property type="evidence" value="ECO:0007669"/>
    <property type="project" value="TreeGrafter"/>
</dbReference>
<dbReference type="Gene3D" id="3.30.460.10">
    <property type="entry name" value="Beta Polymerase, domain 2"/>
    <property type="match status" value="2"/>
</dbReference>
<dbReference type="InterPro" id="IPR043519">
    <property type="entry name" value="NT_sf"/>
</dbReference>
<keyword evidence="5" id="KW-0460">Magnesium</keyword>
<dbReference type="Pfam" id="PF03710">
    <property type="entry name" value="GlnE"/>
    <property type="match status" value="2"/>
</dbReference>
<accession>A0A934M0B2</accession>
<evidence type="ECO:0000256" key="4">
    <source>
        <dbReference type="ARBA" id="ARBA00022840"/>
    </source>
</evidence>
<feature type="domain" description="Glutamate-ammonia ligase adenylyltransferase repeated" evidence="7">
    <location>
        <begin position="525"/>
        <end position="765"/>
    </location>
</feature>
<keyword evidence="3" id="KW-0547">Nucleotide-binding</keyword>
<keyword evidence="2 9" id="KW-0548">Nucleotidyltransferase</keyword>
<name>A0A934M0B2_9RHOB</name>
<proteinExistence type="predicted"/>
<dbReference type="RefSeq" id="WP_198685851.1">
    <property type="nucleotide sequence ID" value="NZ_JAEIJD010000005.1"/>
</dbReference>
<dbReference type="InterPro" id="IPR013546">
    <property type="entry name" value="PII_UdlTrfase/GS_AdlTrfase"/>
</dbReference>
<reference evidence="9" key="1">
    <citation type="submission" date="2020-12" db="EMBL/GenBank/DDBJ databases">
        <title>Pontibaca salina gen. nov., sp. nov., isolated from marine sediment.</title>
        <authorList>
            <person name="Bo J."/>
            <person name="Wang S."/>
            <person name="Song X."/>
            <person name="Du Z."/>
        </authorList>
    </citation>
    <scope>NUCLEOTIDE SEQUENCE</scope>
    <source>
        <strain evidence="9">S1109L</strain>
    </source>
</reference>
<feature type="domain" description="Glutamate-ammonia ligase adenylyltransferase repeated" evidence="7">
    <location>
        <begin position="68"/>
        <end position="275"/>
    </location>
</feature>
<evidence type="ECO:0000259" key="8">
    <source>
        <dbReference type="Pfam" id="PF08335"/>
    </source>
</evidence>
<feature type="domain" description="PII-uridylyltransferase/Glutamine-synthetase adenylyltransferase" evidence="8">
    <location>
        <begin position="296"/>
        <end position="437"/>
    </location>
</feature>
<keyword evidence="10" id="KW-1185">Reference proteome</keyword>
<dbReference type="AlphaFoldDB" id="A0A934M0B2"/>
<evidence type="ECO:0000256" key="2">
    <source>
        <dbReference type="ARBA" id="ARBA00022695"/>
    </source>
</evidence>
<evidence type="ECO:0000313" key="9">
    <source>
        <dbReference type="EMBL" id="MBI6629830.1"/>
    </source>
</evidence>
<gene>
    <name evidence="9" type="ORF">JAO82_08025</name>
</gene>
<dbReference type="SUPFAM" id="SSF81301">
    <property type="entry name" value="Nucleotidyltransferase"/>
    <property type="match status" value="2"/>
</dbReference>
<dbReference type="GO" id="GO:0005829">
    <property type="term" value="C:cytosol"/>
    <property type="evidence" value="ECO:0007669"/>
    <property type="project" value="TreeGrafter"/>
</dbReference>
<evidence type="ECO:0000313" key="10">
    <source>
        <dbReference type="Proteomes" id="UP000613255"/>
    </source>
</evidence>
<dbReference type="PANTHER" id="PTHR30621">
    <property type="entry name" value="GLUTAMINE SYNTHETASE ADENYLYLTRANSFERASE"/>
    <property type="match status" value="1"/>
</dbReference>
<keyword evidence="4" id="KW-0067">ATP-binding</keyword>
<dbReference type="GO" id="GO:0005524">
    <property type="term" value="F:ATP binding"/>
    <property type="evidence" value="ECO:0007669"/>
    <property type="project" value="UniProtKB-KW"/>
</dbReference>